<dbReference type="AlphaFoldDB" id="A0A5N7CHD6"/>
<name>A0A5N7CHD6_PETAA</name>
<dbReference type="Gene3D" id="1.10.238.10">
    <property type="entry name" value="EF-hand"/>
    <property type="match status" value="1"/>
</dbReference>
<organism evidence="2">
    <name type="scientific">Petromyces alliaceus</name>
    <name type="common">Aspergillus alliaceus</name>
    <dbReference type="NCBI Taxonomy" id="209559"/>
    <lineage>
        <taxon>Eukaryota</taxon>
        <taxon>Fungi</taxon>
        <taxon>Dikarya</taxon>
        <taxon>Ascomycota</taxon>
        <taxon>Pezizomycotina</taxon>
        <taxon>Eurotiomycetes</taxon>
        <taxon>Eurotiomycetidae</taxon>
        <taxon>Eurotiales</taxon>
        <taxon>Aspergillaceae</taxon>
        <taxon>Aspergillus</taxon>
        <taxon>Aspergillus subgen. Circumdati</taxon>
    </lineage>
</organism>
<protein>
    <recommendedName>
        <fullName evidence="1">EF-hand domain-containing protein</fullName>
    </recommendedName>
</protein>
<dbReference type="Proteomes" id="UP000326877">
    <property type="component" value="Unassembled WGS sequence"/>
</dbReference>
<dbReference type="SUPFAM" id="SSF47473">
    <property type="entry name" value="EF-hand"/>
    <property type="match status" value="1"/>
</dbReference>
<dbReference type="InterPro" id="IPR002048">
    <property type="entry name" value="EF_hand_dom"/>
</dbReference>
<evidence type="ECO:0000259" key="1">
    <source>
        <dbReference type="PROSITE" id="PS50222"/>
    </source>
</evidence>
<proteinExistence type="predicted"/>
<reference evidence="2" key="1">
    <citation type="submission" date="2019-04" db="EMBL/GenBank/DDBJ databases">
        <title>Friends and foes A comparative genomics studyof 23 Aspergillus species from section Flavi.</title>
        <authorList>
            <consortium name="DOE Joint Genome Institute"/>
            <person name="Kjaerbolling I."/>
            <person name="Vesth T."/>
            <person name="Frisvad J.C."/>
            <person name="Nybo J.L."/>
            <person name="Theobald S."/>
            <person name="Kildgaard S."/>
            <person name="Isbrandt T."/>
            <person name="Kuo A."/>
            <person name="Sato A."/>
            <person name="Lyhne E.K."/>
            <person name="Kogle M.E."/>
            <person name="Wiebenga A."/>
            <person name="Kun R.S."/>
            <person name="Lubbers R.J."/>
            <person name="Makela M.R."/>
            <person name="Barry K."/>
            <person name="Chovatia M."/>
            <person name="Clum A."/>
            <person name="Daum C."/>
            <person name="Haridas S."/>
            <person name="He G."/>
            <person name="LaButti K."/>
            <person name="Lipzen A."/>
            <person name="Mondo S."/>
            <person name="Riley R."/>
            <person name="Salamov A."/>
            <person name="Simmons B.A."/>
            <person name="Magnuson J.K."/>
            <person name="Henrissat B."/>
            <person name="Mortensen U.H."/>
            <person name="Larsen T.O."/>
            <person name="Devries R.P."/>
            <person name="Grigoriev I.V."/>
            <person name="Machida M."/>
            <person name="Baker S.E."/>
            <person name="Andersen M.R."/>
        </authorList>
    </citation>
    <scope>NUCLEOTIDE SEQUENCE [LARGE SCALE GENOMIC DNA]</scope>
    <source>
        <strain evidence="2">IBT 14317</strain>
    </source>
</reference>
<gene>
    <name evidence="2" type="ORF">BDV23DRAFT_180793</name>
</gene>
<sequence length="95" mass="10661">MLSNKLYNEIMEGSDPADVTYSLETVKGLVQEFKTMDVDNDGLVDLTVLKESYGKEGAKAFEEFFDATLDQKVSFTEFTLAFLFVQRAAGYPNKV</sequence>
<dbReference type="InterPro" id="IPR011992">
    <property type="entry name" value="EF-hand-dom_pair"/>
</dbReference>
<dbReference type="PROSITE" id="PS50222">
    <property type="entry name" value="EF_HAND_2"/>
    <property type="match status" value="1"/>
</dbReference>
<dbReference type="OrthoDB" id="4399553at2759"/>
<accession>A0A5N7CHD6</accession>
<dbReference type="EMBL" id="ML735231">
    <property type="protein sequence ID" value="KAE8393188.1"/>
    <property type="molecule type" value="Genomic_DNA"/>
</dbReference>
<evidence type="ECO:0000313" key="2">
    <source>
        <dbReference type="EMBL" id="KAE8393188.1"/>
    </source>
</evidence>
<feature type="domain" description="EF-hand" evidence="1">
    <location>
        <begin position="24"/>
        <end position="59"/>
    </location>
</feature>
<dbReference type="GO" id="GO:0005509">
    <property type="term" value="F:calcium ion binding"/>
    <property type="evidence" value="ECO:0007669"/>
    <property type="project" value="InterPro"/>
</dbReference>